<name>A0A8S1QSN3_9CILI</name>
<accession>A0A8S1QSN3</accession>
<feature type="transmembrane region" description="Helical" evidence="1">
    <location>
        <begin position="106"/>
        <end position="124"/>
    </location>
</feature>
<sequence>MNLITLNFKVSQIEKQFRESKHKLFSNILIYQRWIFGMINFVQLVSCLISKNWMIASINIVTLVLILISVKVNHKYPFVYQIAIILYILLLNAYMALEYQLDSTDWQYTEVFFISFTFISLLNLMNFIQRAILLLLTITFHMIFGIRHSDMNFEMYLRYILYVVLYVQFMYQFERILRIYFLEQQKCRQFLDKIAKFKDVQSYSIKYDERKSLILIEKNNNSRILKEDQEEFLKMINNMQLPALNYKSRVAQILSVDNILSPKKQSLKQLLVNYTQDINLEHNDTPSKFRQEIHLYGFYQQQVFALNIFQSFDVQPITILLVKESRSETQEEELKLRMRNNSKQLNFIQQIFDKQIKKSLIYFRWIYNFADKNLDGKLINQTLKLINYSLIKGYKDFLNLEIFAYQKMLSPGIRQFNIISLIENVVSFYDGYFKQKTQSLNSIQQFQIINNLSNNNIISDFKYIKQLLLNLLHYTSEKSSTVTVILDEVQTDFSQTPIIKIKIIFQAPNLTGTQLKNLPYLNPQSLDELKHNSIAPLDLDLAVSLILIRRLGPFDKIKIVQQKQKSNYLEFFIFQQISEDFLLIPIKSLKPSEKIKIQEYSQIANSFTTSIQLESARESFHFL</sequence>
<keyword evidence="3" id="KW-1185">Reference proteome</keyword>
<evidence type="ECO:0008006" key="4">
    <source>
        <dbReference type="Google" id="ProtNLM"/>
    </source>
</evidence>
<feature type="transmembrane region" description="Helical" evidence="1">
    <location>
        <begin position="52"/>
        <end position="70"/>
    </location>
</feature>
<protein>
    <recommendedName>
        <fullName evidence="4">Transmembrane protein</fullName>
    </recommendedName>
</protein>
<dbReference type="AlphaFoldDB" id="A0A8S1QSN3"/>
<keyword evidence="1" id="KW-0472">Membrane</keyword>
<proteinExistence type="predicted"/>
<evidence type="ECO:0000313" key="3">
    <source>
        <dbReference type="Proteomes" id="UP000692954"/>
    </source>
</evidence>
<feature type="transmembrane region" description="Helical" evidence="1">
    <location>
        <begin position="155"/>
        <end position="173"/>
    </location>
</feature>
<keyword evidence="1" id="KW-1133">Transmembrane helix</keyword>
<reference evidence="2" key="1">
    <citation type="submission" date="2021-01" db="EMBL/GenBank/DDBJ databases">
        <authorList>
            <consortium name="Genoscope - CEA"/>
            <person name="William W."/>
        </authorList>
    </citation>
    <scope>NUCLEOTIDE SEQUENCE</scope>
</reference>
<keyword evidence="1" id="KW-0812">Transmembrane</keyword>
<feature type="transmembrane region" description="Helical" evidence="1">
    <location>
        <begin position="24"/>
        <end position="46"/>
    </location>
</feature>
<gene>
    <name evidence="2" type="ORF">PSON_ATCC_30995.1.T1180073</name>
</gene>
<dbReference type="OrthoDB" id="297634at2759"/>
<dbReference type="Proteomes" id="UP000692954">
    <property type="component" value="Unassembled WGS sequence"/>
</dbReference>
<feature type="transmembrane region" description="Helical" evidence="1">
    <location>
        <begin position="77"/>
        <end position="94"/>
    </location>
</feature>
<evidence type="ECO:0000256" key="1">
    <source>
        <dbReference type="SAM" id="Phobius"/>
    </source>
</evidence>
<evidence type="ECO:0000313" key="2">
    <source>
        <dbReference type="EMBL" id="CAD8118679.1"/>
    </source>
</evidence>
<dbReference type="EMBL" id="CAJJDN010000118">
    <property type="protein sequence ID" value="CAD8118679.1"/>
    <property type="molecule type" value="Genomic_DNA"/>
</dbReference>
<comment type="caution">
    <text evidence="2">The sequence shown here is derived from an EMBL/GenBank/DDBJ whole genome shotgun (WGS) entry which is preliminary data.</text>
</comment>
<organism evidence="2 3">
    <name type="scientific">Paramecium sonneborni</name>
    <dbReference type="NCBI Taxonomy" id="65129"/>
    <lineage>
        <taxon>Eukaryota</taxon>
        <taxon>Sar</taxon>
        <taxon>Alveolata</taxon>
        <taxon>Ciliophora</taxon>
        <taxon>Intramacronucleata</taxon>
        <taxon>Oligohymenophorea</taxon>
        <taxon>Peniculida</taxon>
        <taxon>Parameciidae</taxon>
        <taxon>Paramecium</taxon>
    </lineage>
</organism>